<dbReference type="Pfam" id="PF07494">
    <property type="entry name" value="Reg_prop"/>
    <property type="match status" value="3"/>
</dbReference>
<feature type="domain" description="Histidine kinase" evidence="16">
    <location>
        <begin position="856"/>
        <end position="1079"/>
    </location>
</feature>
<dbReference type="PROSITE" id="PS50894">
    <property type="entry name" value="HPT"/>
    <property type="match status" value="1"/>
</dbReference>
<dbReference type="InterPro" id="IPR008207">
    <property type="entry name" value="Sig_transdc_His_kin_Hpt_dom"/>
</dbReference>
<dbReference type="SMART" id="SM00388">
    <property type="entry name" value="HisKA"/>
    <property type="match status" value="1"/>
</dbReference>
<dbReference type="SMART" id="SM00387">
    <property type="entry name" value="HATPase_c"/>
    <property type="match status" value="1"/>
</dbReference>
<keyword evidence="9" id="KW-1133">Transmembrane helix</keyword>
<keyword evidence="10" id="KW-0902">Two-component regulatory system</keyword>
<dbReference type="EMBL" id="SHNP01000001">
    <property type="protein sequence ID" value="MCX2972114.1"/>
    <property type="molecule type" value="Genomic_DNA"/>
</dbReference>
<dbReference type="InterPro" id="IPR003661">
    <property type="entry name" value="HisK_dim/P_dom"/>
</dbReference>
<dbReference type="InterPro" id="IPR001789">
    <property type="entry name" value="Sig_transdc_resp-reg_receiver"/>
</dbReference>
<dbReference type="Pfam" id="PF07495">
    <property type="entry name" value="Y_Y_Y"/>
    <property type="match status" value="1"/>
</dbReference>
<evidence type="ECO:0000256" key="7">
    <source>
        <dbReference type="ARBA" id="ARBA00022741"/>
    </source>
</evidence>
<dbReference type="InterPro" id="IPR011047">
    <property type="entry name" value="Quinoprotein_ADH-like_sf"/>
</dbReference>
<dbReference type="SUPFAM" id="SSF50998">
    <property type="entry name" value="Quinoprotein alcohol dehydrogenase-like"/>
    <property type="match status" value="1"/>
</dbReference>
<feature type="signal peptide" evidence="15">
    <location>
        <begin position="1"/>
        <end position="21"/>
    </location>
</feature>
<dbReference type="InterPro" id="IPR036641">
    <property type="entry name" value="HPT_dom_sf"/>
</dbReference>
<evidence type="ECO:0000256" key="13">
    <source>
        <dbReference type="PROSITE-ProRule" id="PRU00169"/>
    </source>
</evidence>
<dbReference type="SUPFAM" id="SSF52172">
    <property type="entry name" value="CheY-like"/>
    <property type="match status" value="1"/>
</dbReference>
<accession>A0ABT3SQ53</accession>
<organism evidence="19 20">
    <name type="scientific">Candidatus Seongchinamella marina</name>
    <dbReference type="NCBI Taxonomy" id="2518990"/>
    <lineage>
        <taxon>Bacteria</taxon>
        <taxon>Pseudomonadati</taxon>
        <taxon>Pseudomonadota</taxon>
        <taxon>Gammaproteobacteria</taxon>
        <taxon>Cellvibrionales</taxon>
        <taxon>Halieaceae</taxon>
        <taxon>Seongchinamella</taxon>
    </lineage>
</organism>
<evidence type="ECO:0000256" key="9">
    <source>
        <dbReference type="ARBA" id="ARBA00022989"/>
    </source>
</evidence>
<feature type="chain" id="PRO_5047136872" description="histidine kinase" evidence="15">
    <location>
        <begin position="22"/>
        <end position="1489"/>
    </location>
</feature>
<evidence type="ECO:0000259" key="17">
    <source>
        <dbReference type="PROSITE" id="PS50110"/>
    </source>
</evidence>
<dbReference type="InterPro" id="IPR011006">
    <property type="entry name" value="CheY-like_superfamily"/>
</dbReference>
<dbReference type="Pfam" id="PF00072">
    <property type="entry name" value="Response_reg"/>
    <property type="match status" value="1"/>
</dbReference>
<feature type="modified residue" description="Phosphohistidine" evidence="12">
    <location>
        <position position="1427"/>
    </location>
</feature>
<dbReference type="SMART" id="SM00448">
    <property type="entry name" value="REC"/>
    <property type="match status" value="1"/>
</dbReference>
<dbReference type="EC" id="2.7.13.3" evidence="3"/>
<evidence type="ECO:0000259" key="16">
    <source>
        <dbReference type="PROSITE" id="PS50109"/>
    </source>
</evidence>
<dbReference type="PANTHER" id="PTHR45339:SF1">
    <property type="entry name" value="HYBRID SIGNAL TRANSDUCTION HISTIDINE KINASE J"/>
    <property type="match status" value="1"/>
</dbReference>
<dbReference type="SUPFAM" id="SSF63829">
    <property type="entry name" value="Calcium-dependent phosphotriesterase"/>
    <property type="match status" value="1"/>
</dbReference>
<evidence type="ECO:0000313" key="20">
    <source>
        <dbReference type="Proteomes" id="UP001143307"/>
    </source>
</evidence>
<feature type="domain" description="Response regulatory" evidence="17">
    <location>
        <begin position="1221"/>
        <end position="1340"/>
    </location>
</feature>
<keyword evidence="8" id="KW-0067">ATP-binding</keyword>
<comment type="subcellular location">
    <subcellularLocation>
        <location evidence="2">Cell membrane</location>
        <topology evidence="2">Multi-pass membrane protein</topology>
    </subcellularLocation>
</comment>
<dbReference type="Pfam" id="PF01627">
    <property type="entry name" value="Hpt"/>
    <property type="match status" value="1"/>
</dbReference>
<name>A0ABT3SQ53_9GAMM</name>
<keyword evidence="11" id="KW-0472">Membrane</keyword>
<evidence type="ECO:0000256" key="3">
    <source>
        <dbReference type="ARBA" id="ARBA00012438"/>
    </source>
</evidence>
<dbReference type="InterPro" id="IPR004358">
    <property type="entry name" value="Sig_transdc_His_kin-like_C"/>
</dbReference>
<dbReference type="PROSITE" id="PS50110">
    <property type="entry name" value="RESPONSE_REGULATORY"/>
    <property type="match status" value="1"/>
</dbReference>
<keyword evidence="6" id="KW-0812">Transmembrane</keyword>
<sequence>MKYIYTLVSALMLALPPSSIAETGGRIDVSFTLSPVSEKLTQQSVRQTFQDSQGALWFVTQEGVNKYTGVHVENYRYSSSDDNSISSNLASNIIEDDDGTIWISTTGGGINKYDYRNNSFTSIFFNPNDRNTPLSNDISAMHIAEDGRIWLGYSNAYSVFNSQNGSFTHYVARGPDEAALGTIIAFTETEDGQLWGATTEGAIVKIDQASMSHERARIDLVNLGNSFEDVKSILASGMEIWIATSSGLFQYDVENNVIFRYEHSDSNNSSISSSQIDYIYEDFESNIWVGTHKGLNLFNRTAGTFIRYTSENSGLPEDLIFSVFQSREGQYWVGTLYGLASGTPGQFSKFDEAIGGLSSNSVNTFTETSDGSIWVGTDEGLNRLRPNKEKFEWINQFTSPGLSNSIVMSLLSDGETLWIGTYDGGVNRLHLGTNKIEKFKHNPLDPSSVGANGITTFLKTNSGEVLIGTYGGGLSIFNEASSSFDNLKHDPENPSSLRSNNVIALYQDSLGYIWIGTEAGLSRFNQEDRTFDQPKTDDASYAFLNSIIWAFLEADDGTLWMGSAGEGLTSWDIESRSELSADITRSSTELDLPSSNIYGIQSDKQGDIWVSHNSGVSKIQISDNNVTNYGARDGLQGSEFNMGASFKSKSGSIYFGGSRGFNVIDPEAATKKSVPPSVSILSIKVMNEERTFDVPYHQLDQLNLSHKDRMLSIEAYAADYSDPESVNYAYMLEGVNPGWTISPDARVVSFTTLPPGKYTLRLAAASPDGTWNWNALSLPISVAPPPWLSPYAYAAYIILGIVFVLIIFRRQKKQAELSLQRQRDLEQKVEERTVDLEDARRSAEKANQAKSDFLATMSHEIRTPMHGMIGMTELLLHTSLGEEQRRFAEAAHNSGVSLLSLINEILDFSKIEAAKVELENIDFSLNDLIDDICYLQSEPADRKGLALINICDSELKTELTGDPTKIRQVLMNLVSNAIKFTHNGHVIVETTVTKDLNEIDSFDVHVSVTDTGIGMDMETQDKVFDAFTQADASTTRQYGGTGLGLSISRKFMDMMDGAITVKSEPKQGSSIEITMPLKASKNRIDTFTSKNFQASVFSTNKNQEKMITSHLSSLNVEHHVAETALEFVELATRVNVNICCLEDLEKISESVTTQALLDTAGIVIVPLNRTKAIPLIRDWVEVSAPLTNSALLEQLPKFESANNQRSDNVSLKSVNNAPTIKALVAEDVEVNQQIAKEMLNLIGCRVVIASDGQEAFETFKNESFDIVFMDCQMPVMDGFESCLLIREYERDNSLPEVPIIALTAGITKEDEHRCTSVGMNEYVTKPFTVTDLQVILAKHGSKKSREIVDLLQPTLTLPSLPEDTQAFNTEVINDSAIRNIREVEQQTGNSLLPRIFDGYIQQIEPKLSQLALEVADIEANDAYKTAHAIKSMSANIGAERVKSIAAAIEDADRGGDRPTASELVPDLVKAKEEFIMEIKKSGILDVEYA</sequence>
<dbReference type="SUPFAM" id="SSF55874">
    <property type="entry name" value="ATPase domain of HSP90 chaperone/DNA topoisomerase II/histidine kinase"/>
    <property type="match status" value="1"/>
</dbReference>
<dbReference type="Gene3D" id="2.130.10.10">
    <property type="entry name" value="YVTN repeat-like/Quinoprotein amine dehydrogenase"/>
    <property type="match status" value="3"/>
</dbReference>
<dbReference type="Gene3D" id="1.10.287.130">
    <property type="match status" value="1"/>
</dbReference>
<evidence type="ECO:0000256" key="5">
    <source>
        <dbReference type="ARBA" id="ARBA00022553"/>
    </source>
</evidence>
<evidence type="ECO:0000256" key="8">
    <source>
        <dbReference type="ARBA" id="ARBA00022840"/>
    </source>
</evidence>
<evidence type="ECO:0000313" key="19">
    <source>
        <dbReference type="EMBL" id="MCX2972114.1"/>
    </source>
</evidence>
<dbReference type="Gene3D" id="3.30.565.10">
    <property type="entry name" value="Histidine kinase-like ATPase, C-terminal domain"/>
    <property type="match status" value="1"/>
</dbReference>
<evidence type="ECO:0000256" key="15">
    <source>
        <dbReference type="SAM" id="SignalP"/>
    </source>
</evidence>
<dbReference type="PRINTS" id="PR00344">
    <property type="entry name" value="BCTRLSENSOR"/>
</dbReference>
<dbReference type="Gene3D" id="2.60.40.10">
    <property type="entry name" value="Immunoglobulins"/>
    <property type="match status" value="1"/>
</dbReference>
<protein>
    <recommendedName>
        <fullName evidence="3">histidine kinase</fullName>
        <ecNumber evidence="3">2.7.13.3</ecNumber>
    </recommendedName>
</protein>
<evidence type="ECO:0000256" key="1">
    <source>
        <dbReference type="ARBA" id="ARBA00000085"/>
    </source>
</evidence>
<keyword evidence="20" id="KW-1185">Reference proteome</keyword>
<dbReference type="CDD" id="cd00082">
    <property type="entry name" value="HisKA"/>
    <property type="match status" value="1"/>
</dbReference>
<feature type="domain" description="HPt" evidence="18">
    <location>
        <begin position="1388"/>
        <end position="1481"/>
    </location>
</feature>
<dbReference type="Gene3D" id="1.20.120.160">
    <property type="entry name" value="HPT domain"/>
    <property type="match status" value="1"/>
</dbReference>
<feature type="coiled-coil region" evidence="14">
    <location>
        <begin position="812"/>
        <end position="842"/>
    </location>
</feature>
<evidence type="ECO:0000256" key="2">
    <source>
        <dbReference type="ARBA" id="ARBA00004651"/>
    </source>
</evidence>
<dbReference type="Gene3D" id="3.40.50.2300">
    <property type="match status" value="1"/>
</dbReference>
<dbReference type="RefSeq" id="WP_279251176.1">
    <property type="nucleotide sequence ID" value="NZ_SHNP01000001.1"/>
</dbReference>
<evidence type="ECO:0000256" key="12">
    <source>
        <dbReference type="PROSITE-ProRule" id="PRU00110"/>
    </source>
</evidence>
<dbReference type="PROSITE" id="PS50109">
    <property type="entry name" value="HIS_KIN"/>
    <property type="match status" value="1"/>
</dbReference>
<evidence type="ECO:0000256" key="11">
    <source>
        <dbReference type="ARBA" id="ARBA00023136"/>
    </source>
</evidence>
<keyword evidence="4" id="KW-1003">Cell membrane</keyword>
<dbReference type="Pfam" id="PF00512">
    <property type="entry name" value="HisKA"/>
    <property type="match status" value="1"/>
</dbReference>
<evidence type="ECO:0000256" key="10">
    <source>
        <dbReference type="ARBA" id="ARBA00023012"/>
    </source>
</evidence>
<reference evidence="19" key="1">
    <citation type="submission" date="2019-02" db="EMBL/GenBank/DDBJ databases">
        <authorList>
            <person name="Li S.-H."/>
        </authorList>
    </citation>
    <scope>NUCLEOTIDE SEQUENCE</scope>
    <source>
        <strain evidence="19">IMCC8485</strain>
    </source>
</reference>
<evidence type="ECO:0000256" key="14">
    <source>
        <dbReference type="SAM" id="Coils"/>
    </source>
</evidence>
<dbReference type="SUPFAM" id="SSF47384">
    <property type="entry name" value="Homodimeric domain of signal transducing histidine kinase"/>
    <property type="match status" value="1"/>
</dbReference>
<comment type="catalytic activity">
    <reaction evidence="1">
        <text>ATP + protein L-histidine = ADP + protein N-phospho-L-histidine.</text>
        <dbReference type="EC" id="2.7.13.3"/>
    </reaction>
</comment>
<feature type="modified residue" description="4-aspartylphosphate" evidence="13">
    <location>
        <position position="1270"/>
    </location>
</feature>
<dbReference type="InterPro" id="IPR011110">
    <property type="entry name" value="Reg_prop"/>
</dbReference>
<dbReference type="InterPro" id="IPR011123">
    <property type="entry name" value="Y_Y_Y"/>
</dbReference>
<dbReference type="CDD" id="cd16922">
    <property type="entry name" value="HATPase_EvgS-ArcB-TorS-like"/>
    <property type="match status" value="1"/>
</dbReference>
<keyword evidence="15" id="KW-0732">Signal</keyword>
<dbReference type="PANTHER" id="PTHR45339">
    <property type="entry name" value="HYBRID SIGNAL TRANSDUCTION HISTIDINE KINASE J"/>
    <property type="match status" value="1"/>
</dbReference>
<evidence type="ECO:0000256" key="6">
    <source>
        <dbReference type="ARBA" id="ARBA00022692"/>
    </source>
</evidence>
<comment type="caution">
    <text evidence="19">The sequence shown here is derived from an EMBL/GenBank/DDBJ whole genome shotgun (WGS) entry which is preliminary data.</text>
</comment>
<dbReference type="SUPFAM" id="SSF47226">
    <property type="entry name" value="Histidine-containing phosphotransfer domain, HPT domain"/>
    <property type="match status" value="1"/>
</dbReference>
<dbReference type="InterPro" id="IPR005467">
    <property type="entry name" value="His_kinase_dom"/>
</dbReference>
<dbReference type="InterPro" id="IPR036097">
    <property type="entry name" value="HisK_dim/P_sf"/>
</dbReference>
<dbReference type="InterPro" id="IPR013783">
    <property type="entry name" value="Ig-like_fold"/>
</dbReference>
<dbReference type="CDD" id="cd17546">
    <property type="entry name" value="REC_hyHK_CKI1_RcsC-like"/>
    <property type="match status" value="1"/>
</dbReference>
<proteinExistence type="predicted"/>
<dbReference type="Pfam" id="PF02518">
    <property type="entry name" value="HATPase_c"/>
    <property type="match status" value="1"/>
</dbReference>
<keyword evidence="7" id="KW-0547">Nucleotide-binding</keyword>
<evidence type="ECO:0000259" key="18">
    <source>
        <dbReference type="PROSITE" id="PS50894"/>
    </source>
</evidence>
<dbReference type="InterPro" id="IPR036890">
    <property type="entry name" value="HATPase_C_sf"/>
</dbReference>
<dbReference type="InterPro" id="IPR003594">
    <property type="entry name" value="HATPase_dom"/>
</dbReference>
<keyword evidence="14" id="KW-0175">Coiled coil</keyword>
<dbReference type="InterPro" id="IPR015943">
    <property type="entry name" value="WD40/YVTN_repeat-like_dom_sf"/>
</dbReference>
<evidence type="ECO:0000256" key="4">
    <source>
        <dbReference type="ARBA" id="ARBA00022475"/>
    </source>
</evidence>
<dbReference type="Proteomes" id="UP001143307">
    <property type="component" value="Unassembled WGS sequence"/>
</dbReference>
<gene>
    <name evidence="19" type="ORF">EYC87_00760</name>
</gene>
<keyword evidence="5 13" id="KW-0597">Phosphoprotein</keyword>